<feature type="compositionally biased region" description="Low complexity" evidence="1">
    <location>
        <begin position="264"/>
        <end position="276"/>
    </location>
</feature>
<protein>
    <submittedName>
        <fullName evidence="3">Uncharacterized protein LOC117649909</fullName>
    </submittedName>
</protein>
<dbReference type="Proteomes" id="UP000515158">
    <property type="component" value="Unplaced"/>
</dbReference>
<reference evidence="3" key="1">
    <citation type="submission" date="2025-08" db="UniProtKB">
        <authorList>
            <consortium name="RefSeq"/>
        </authorList>
    </citation>
    <scope>IDENTIFICATION</scope>
    <source>
        <tissue evidence="3">Total insect</tissue>
    </source>
</reference>
<dbReference type="InParanoid" id="A0A6P8ZVQ3"/>
<gene>
    <name evidence="3" type="primary">LOC117649909</name>
</gene>
<dbReference type="SUPFAM" id="SSF50494">
    <property type="entry name" value="Trypsin-like serine proteases"/>
    <property type="match status" value="1"/>
</dbReference>
<dbReference type="GeneID" id="117649909"/>
<dbReference type="AlphaFoldDB" id="A0A6P8ZVQ3"/>
<dbReference type="InterPro" id="IPR043504">
    <property type="entry name" value="Peptidase_S1_PA_chymotrypsin"/>
</dbReference>
<accession>A0A6P8ZVQ3</accession>
<organism evidence="3">
    <name type="scientific">Thrips palmi</name>
    <name type="common">Melon thrips</name>
    <dbReference type="NCBI Taxonomy" id="161013"/>
    <lineage>
        <taxon>Eukaryota</taxon>
        <taxon>Metazoa</taxon>
        <taxon>Ecdysozoa</taxon>
        <taxon>Arthropoda</taxon>
        <taxon>Hexapoda</taxon>
        <taxon>Insecta</taxon>
        <taxon>Pterygota</taxon>
        <taxon>Neoptera</taxon>
        <taxon>Paraneoptera</taxon>
        <taxon>Thysanoptera</taxon>
        <taxon>Terebrantia</taxon>
        <taxon>Thripoidea</taxon>
        <taxon>Thripidae</taxon>
        <taxon>Thrips</taxon>
    </lineage>
</organism>
<dbReference type="OrthoDB" id="8242072at2759"/>
<evidence type="ECO:0000256" key="1">
    <source>
        <dbReference type="SAM" id="MobiDB-lite"/>
    </source>
</evidence>
<sequence length="284" mass="31066">MLYVVWVSPKGKKTKVEVSSLQVHESDHAPARDRAWDLALLVLKTPIKNGVFPCLDLDGSSPNQPPLVTSKIGVMETWRGLFISNHHILFALSTLSLEDCRAWLHGHKRVPSSTDDVFCTIYASEMVMQGTALLVQEGGSWFLRGIICHGAAGVYVFTDLNGDSVRNWLREKLHLTSNNDLPEVKTISPLPGARHFFFEGPSAGPGAHLALRGHCCSGGLLLADHVSGRTEAIMSWLPVANASQPSSAWGQRLQRGTRTRSPRTRTVTSTKATATTKRPDQLSP</sequence>
<evidence type="ECO:0000313" key="3">
    <source>
        <dbReference type="RefSeq" id="XP_034248986.1"/>
    </source>
</evidence>
<dbReference type="RefSeq" id="XP_034248986.1">
    <property type="nucleotide sequence ID" value="XM_034393095.1"/>
</dbReference>
<keyword evidence="2" id="KW-1185">Reference proteome</keyword>
<dbReference type="Gene3D" id="2.40.10.10">
    <property type="entry name" value="Trypsin-like serine proteases"/>
    <property type="match status" value="1"/>
</dbReference>
<dbReference type="KEGG" id="tpal:117649909"/>
<dbReference type="InterPro" id="IPR009003">
    <property type="entry name" value="Peptidase_S1_PA"/>
</dbReference>
<feature type="region of interest" description="Disordered" evidence="1">
    <location>
        <begin position="247"/>
        <end position="284"/>
    </location>
</feature>
<name>A0A6P8ZVQ3_THRPL</name>
<proteinExistence type="predicted"/>
<evidence type="ECO:0000313" key="2">
    <source>
        <dbReference type="Proteomes" id="UP000515158"/>
    </source>
</evidence>